<dbReference type="PANTHER" id="PTHR23028">
    <property type="entry name" value="ACETYLTRANSFERASE"/>
    <property type="match status" value="1"/>
</dbReference>
<feature type="transmembrane region" description="Helical" evidence="1">
    <location>
        <begin position="205"/>
        <end position="222"/>
    </location>
</feature>
<sequence length="387" mass="42584">MVVQSKIPSLDGLRAASIVIVLIGHGQTLGDPWPGHVGVTVFFFLSGFLITTLLRREYEANQRISLGRFYLRRALRILPPAWIAITLCVIVGAAGILPSTMNIWGTLSEYLNYTNYYLVYADQVHGERTFGLPPESTQLWSLAVEEHFYLVFPLLLIVLTALRIRMRTIGWALLAAGGAVLVWRLVLSLEGAGFYRLYVSTDTKFDGLVIGAAMALLFNPALGDRPPFGIPEWIVNRVLAPVGVVVFVIAAISPEAPRLAVADSAICLALIPVFWFVITRPTSVAGRVLNHRWVAHLGVLSFSVYLLHRLVLGLVQLAGLEPWLSDLSAYLLVLIPAQLMFLLVERPLGRVRRDFEARLRPSGCVSPAGVRGEATVESMSATVRAHE</sequence>
<keyword evidence="1" id="KW-0472">Membrane</keyword>
<evidence type="ECO:0000256" key="1">
    <source>
        <dbReference type="SAM" id="Phobius"/>
    </source>
</evidence>
<accession>A0AA41XD70</accession>
<dbReference type="Pfam" id="PF01757">
    <property type="entry name" value="Acyl_transf_3"/>
    <property type="match status" value="1"/>
</dbReference>
<evidence type="ECO:0000259" key="2">
    <source>
        <dbReference type="Pfam" id="PF01757"/>
    </source>
</evidence>
<protein>
    <submittedName>
        <fullName evidence="3">Acyltransferase</fullName>
    </submittedName>
</protein>
<feature type="transmembrane region" description="Helical" evidence="1">
    <location>
        <begin position="147"/>
        <end position="164"/>
    </location>
</feature>
<dbReference type="Proteomes" id="UP001165587">
    <property type="component" value="Unassembled WGS sequence"/>
</dbReference>
<feature type="domain" description="Acyltransferase 3" evidence="2">
    <location>
        <begin position="8"/>
        <end position="335"/>
    </location>
</feature>
<feature type="transmembrane region" description="Helical" evidence="1">
    <location>
        <begin position="290"/>
        <end position="307"/>
    </location>
</feature>
<keyword evidence="1" id="KW-1133">Transmembrane helix</keyword>
<dbReference type="AlphaFoldDB" id="A0AA41XD70"/>
<evidence type="ECO:0000313" key="3">
    <source>
        <dbReference type="EMBL" id="MCS5726027.1"/>
    </source>
</evidence>
<dbReference type="InterPro" id="IPR050879">
    <property type="entry name" value="Acyltransferase_3"/>
</dbReference>
<dbReference type="EMBL" id="JANLCK010000004">
    <property type="protein sequence ID" value="MCS5726027.1"/>
    <property type="molecule type" value="Genomic_DNA"/>
</dbReference>
<dbReference type="GO" id="GO:0016747">
    <property type="term" value="F:acyltransferase activity, transferring groups other than amino-acyl groups"/>
    <property type="evidence" value="ECO:0007669"/>
    <property type="project" value="InterPro"/>
</dbReference>
<feature type="transmembrane region" description="Helical" evidence="1">
    <location>
        <begin position="36"/>
        <end position="54"/>
    </location>
</feature>
<dbReference type="InterPro" id="IPR002656">
    <property type="entry name" value="Acyl_transf_3_dom"/>
</dbReference>
<feature type="transmembrane region" description="Helical" evidence="1">
    <location>
        <begin position="259"/>
        <end position="278"/>
    </location>
</feature>
<dbReference type="GO" id="GO:0009103">
    <property type="term" value="P:lipopolysaccharide biosynthetic process"/>
    <property type="evidence" value="ECO:0007669"/>
    <property type="project" value="TreeGrafter"/>
</dbReference>
<proteinExistence type="predicted"/>
<dbReference type="GO" id="GO:0016020">
    <property type="term" value="C:membrane"/>
    <property type="evidence" value="ECO:0007669"/>
    <property type="project" value="TreeGrafter"/>
</dbReference>
<reference evidence="3" key="1">
    <citation type="submission" date="2022-08" db="EMBL/GenBank/DDBJ databases">
        <authorList>
            <person name="Deng Y."/>
            <person name="Han X.-F."/>
            <person name="Zhang Y.-Q."/>
        </authorList>
    </citation>
    <scope>NUCLEOTIDE SEQUENCE</scope>
    <source>
        <strain evidence="3">CPCC 203407</strain>
    </source>
</reference>
<keyword evidence="3" id="KW-0808">Transferase</keyword>
<feature type="transmembrane region" description="Helical" evidence="1">
    <location>
        <begin position="327"/>
        <end position="344"/>
    </location>
</feature>
<dbReference type="RefSeq" id="WP_259526705.1">
    <property type="nucleotide sequence ID" value="NZ_JANLCK010000004.1"/>
</dbReference>
<feature type="transmembrane region" description="Helical" evidence="1">
    <location>
        <begin position="234"/>
        <end position="253"/>
    </location>
</feature>
<feature type="transmembrane region" description="Helical" evidence="1">
    <location>
        <begin position="75"/>
        <end position="97"/>
    </location>
</feature>
<name>A0AA41XD70_9MICO</name>
<comment type="caution">
    <text evidence="3">The sequence shown here is derived from an EMBL/GenBank/DDBJ whole genome shotgun (WGS) entry which is preliminary data.</text>
</comment>
<keyword evidence="4" id="KW-1185">Reference proteome</keyword>
<keyword evidence="1" id="KW-0812">Transmembrane</keyword>
<gene>
    <name evidence="3" type="ORF">N1028_08980</name>
</gene>
<dbReference type="PANTHER" id="PTHR23028:SF53">
    <property type="entry name" value="ACYL_TRANSF_3 DOMAIN-CONTAINING PROTEIN"/>
    <property type="match status" value="1"/>
</dbReference>
<keyword evidence="3" id="KW-0012">Acyltransferase</keyword>
<evidence type="ECO:0000313" key="4">
    <source>
        <dbReference type="Proteomes" id="UP001165587"/>
    </source>
</evidence>
<organism evidence="3 4">
    <name type="scientific">Herbiconiux oxytropis</name>
    <dbReference type="NCBI Taxonomy" id="2970915"/>
    <lineage>
        <taxon>Bacteria</taxon>
        <taxon>Bacillati</taxon>
        <taxon>Actinomycetota</taxon>
        <taxon>Actinomycetes</taxon>
        <taxon>Micrococcales</taxon>
        <taxon>Microbacteriaceae</taxon>
        <taxon>Herbiconiux</taxon>
    </lineage>
</organism>
<feature type="transmembrane region" description="Helical" evidence="1">
    <location>
        <begin position="171"/>
        <end position="193"/>
    </location>
</feature>